<dbReference type="InterPro" id="IPR051270">
    <property type="entry name" value="Tyrosine-tRNA_ligase_regulator"/>
</dbReference>
<keyword evidence="7" id="KW-1185">Reference proteome</keyword>
<feature type="domain" description="TRNA-binding" evidence="5">
    <location>
        <begin position="37"/>
        <end position="144"/>
    </location>
</feature>
<dbReference type="PANTHER" id="PTHR11586">
    <property type="entry name" value="TRNA-AMINOACYLATION COFACTOR ARC1 FAMILY MEMBER"/>
    <property type="match status" value="1"/>
</dbReference>
<proteinExistence type="predicted"/>
<organism evidence="6 7">
    <name type="scientific">Mortierella isabellina</name>
    <name type="common">Filamentous fungus</name>
    <name type="synonym">Umbelopsis isabellina</name>
    <dbReference type="NCBI Taxonomy" id="91625"/>
    <lineage>
        <taxon>Eukaryota</taxon>
        <taxon>Fungi</taxon>
        <taxon>Fungi incertae sedis</taxon>
        <taxon>Mucoromycota</taxon>
        <taxon>Mucoromycotina</taxon>
        <taxon>Umbelopsidomycetes</taxon>
        <taxon>Umbelopsidales</taxon>
        <taxon>Umbelopsidaceae</taxon>
        <taxon>Umbelopsis</taxon>
    </lineage>
</organism>
<dbReference type="InterPro" id="IPR012340">
    <property type="entry name" value="NA-bd_OB-fold"/>
</dbReference>
<dbReference type="AlphaFoldDB" id="A0A8H7PD76"/>
<gene>
    <name evidence="6" type="ORF">INT43_008117</name>
</gene>
<dbReference type="EMBL" id="JAEPQZ010000019">
    <property type="protein sequence ID" value="KAG2171737.1"/>
    <property type="molecule type" value="Genomic_DNA"/>
</dbReference>
<feature type="non-terminal residue" evidence="6">
    <location>
        <position position="1"/>
    </location>
</feature>
<dbReference type="Gene3D" id="2.40.50.140">
    <property type="entry name" value="Nucleic acid-binding proteins"/>
    <property type="match status" value="1"/>
</dbReference>
<evidence type="ECO:0000259" key="5">
    <source>
        <dbReference type="PROSITE" id="PS50886"/>
    </source>
</evidence>
<dbReference type="SUPFAM" id="SSF50249">
    <property type="entry name" value="Nucleic acid-binding proteins"/>
    <property type="match status" value="1"/>
</dbReference>
<accession>A0A8H7PD76</accession>
<sequence>VFCRARGASQGGSVYGRSILKVPYTTTVTATNSGQDLIHRLDLRVGKIVQVDLHPQADHLYVEQVNLGEQAEESALHERTIVSGLVKYINSKDMLNKQVVVVANMKPSKFRGVLSQGMLLAASKGDKVELLEPAAGSIVGERVQIDTMQELGQPDEILKPKQRVMELVAADLCTDNSCIATWKNLALKTSAGLVRCKSIENGTIS</sequence>
<evidence type="ECO:0000256" key="4">
    <source>
        <dbReference type="PROSITE-ProRule" id="PRU00209"/>
    </source>
</evidence>
<dbReference type="PROSITE" id="PS50886">
    <property type="entry name" value="TRBD"/>
    <property type="match status" value="1"/>
</dbReference>
<dbReference type="Pfam" id="PF01588">
    <property type="entry name" value="tRNA_bind"/>
    <property type="match status" value="1"/>
</dbReference>
<dbReference type="Proteomes" id="UP000654370">
    <property type="component" value="Unassembled WGS sequence"/>
</dbReference>
<keyword evidence="1" id="KW-0963">Cytoplasm</keyword>
<evidence type="ECO:0000256" key="1">
    <source>
        <dbReference type="ARBA" id="ARBA00022490"/>
    </source>
</evidence>
<dbReference type="GO" id="GO:0004831">
    <property type="term" value="F:tyrosine-tRNA ligase activity"/>
    <property type="evidence" value="ECO:0007669"/>
    <property type="project" value="TreeGrafter"/>
</dbReference>
<comment type="caution">
    <text evidence="6">The sequence shown here is derived from an EMBL/GenBank/DDBJ whole genome shotgun (WGS) entry which is preliminary data.</text>
</comment>
<dbReference type="PANTHER" id="PTHR11586:SF43">
    <property type="entry name" value="TYROSINE--TRNA LIGASE, CYTOPLASMIC"/>
    <property type="match status" value="1"/>
</dbReference>
<dbReference type="CDD" id="cd02799">
    <property type="entry name" value="tRNA_bind_EMAP-II_like"/>
    <property type="match status" value="1"/>
</dbReference>
<evidence type="ECO:0000256" key="3">
    <source>
        <dbReference type="ARBA" id="ARBA00022884"/>
    </source>
</evidence>
<keyword evidence="3 4" id="KW-0694">RNA-binding</keyword>
<name>A0A8H7PD76_MORIS</name>
<reference evidence="6" key="1">
    <citation type="submission" date="2020-12" db="EMBL/GenBank/DDBJ databases">
        <title>Metabolic potential, ecology and presence of endohyphal bacteria is reflected in genomic diversity of Mucoromycotina.</title>
        <authorList>
            <person name="Muszewska A."/>
            <person name="Okrasinska A."/>
            <person name="Steczkiewicz K."/>
            <person name="Drgas O."/>
            <person name="Orlowska M."/>
            <person name="Perlinska-Lenart U."/>
            <person name="Aleksandrzak-Piekarczyk T."/>
            <person name="Szatraj K."/>
            <person name="Zielenkiewicz U."/>
            <person name="Pilsyk S."/>
            <person name="Malc E."/>
            <person name="Mieczkowski P."/>
            <person name="Kruszewska J.S."/>
            <person name="Biernat P."/>
            <person name="Pawlowska J."/>
        </authorList>
    </citation>
    <scope>NUCLEOTIDE SEQUENCE</scope>
    <source>
        <strain evidence="6">WA0000067209</strain>
    </source>
</reference>
<dbReference type="OrthoDB" id="19141at2759"/>
<evidence type="ECO:0000313" key="7">
    <source>
        <dbReference type="Proteomes" id="UP000654370"/>
    </source>
</evidence>
<evidence type="ECO:0000256" key="2">
    <source>
        <dbReference type="ARBA" id="ARBA00022555"/>
    </source>
</evidence>
<keyword evidence="2 4" id="KW-0820">tRNA-binding</keyword>
<dbReference type="InterPro" id="IPR002547">
    <property type="entry name" value="tRNA-bd_dom"/>
</dbReference>
<evidence type="ECO:0000313" key="6">
    <source>
        <dbReference type="EMBL" id="KAG2171737.1"/>
    </source>
</evidence>
<dbReference type="GO" id="GO:0000049">
    <property type="term" value="F:tRNA binding"/>
    <property type="evidence" value="ECO:0007669"/>
    <property type="project" value="UniProtKB-UniRule"/>
</dbReference>
<protein>
    <recommendedName>
        <fullName evidence="5">tRNA-binding domain-containing protein</fullName>
    </recommendedName>
</protein>